<keyword evidence="2" id="KW-1185">Reference proteome</keyword>
<evidence type="ECO:0000313" key="2">
    <source>
        <dbReference type="Proteomes" id="UP000670947"/>
    </source>
</evidence>
<dbReference type="Proteomes" id="UP000670947">
    <property type="component" value="Unassembled WGS sequence"/>
</dbReference>
<reference evidence="1 2" key="1">
    <citation type="submission" date="2021-03" db="EMBL/GenBank/DDBJ databases">
        <title>Paenibacillus artemisicola MWE-103 whole genome sequence.</title>
        <authorList>
            <person name="Ham Y.J."/>
        </authorList>
    </citation>
    <scope>NUCLEOTIDE SEQUENCE [LARGE SCALE GENOMIC DNA]</scope>
    <source>
        <strain evidence="1 2">MWE-103</strain>
    </source>
</reference>
<protein>
    <submittedName>
        <fullName evidence="1">Uncharacterized protein</fullName>
    </submittedName>
</protein>
<sequence length="95" mass="11216">MLTYQFDDKRIRIQESPNGDDIEFRIELLDDAETLVPRLKAVRACFEDNDVLTDVLFYAYPNHVYAAIVRPDYYADFVLQLMKHRLLRSAAWTES</sequence>
<organism evidence="1 2">
    <name type="scientific">Paenibacillus artemisiicola</name>
    <dbReference type="NCBI Taxonomy" id="1172618"/>
    <lineage>
        <taxon>Bacteria</taxon>
        <taxon>Bacillati</taxon>
        <taxon>Bacillota</taxon>
        <taxon>Bacilli</taxon>
        <taxon>Bacillales</taxon>
        <taxon>Paenibacillaceae</taxon>
        <taxon>Paenibacillus</taxon>
    </lineage>
</organism>
<proteinExistence type="predicted"/>
<gene>
    <name evidence="1" type="ORF">I8J29_03755</name>
</gene>
<comment type="caution">
    <text evidence="1">The sequence shown here is derived from an EMBL/GenBank/DDBJ whole genome shotgun (WGS) entry which is preliminary data.</text>
</comment>
<accession>A0ABS3W4S6</accession>
<dbReference type="RefSeq" id="WP_208846338.1">
    <property type="nucleotide sequence ID" value="NZ_JAGGDJ010000002.1"/>
</dbReference>
<evidence type="ECO:0000313" key="1">
    <source>
        <dbReference type="EMBL" id="MBO7743294.1"/>
    </source>
</evidence>
<dbReference type="EMBL" id="JAGGDJ010000002">
    <property type="protein sequence ID" value="MBO7743294.1"/>
    <property type="molecule type" value="Genomic_DNA"/>
</dbReference>
<name>A0ABS3W4S6_9BACL</name>